<gene>
    <name evidence="1" type="ORF">SAMN05660830_00783</name>
</gene>
<comment type="caution">
    <text evidence="1">The sequence shown here is derived from an EMBL/GenBank/DDBJ whole genome shotgun (WGS) entry which is preliminary data.</text>
</comment>
<protein>
    <submittedName>
        <fullName evidence="1">Uncharacterized protein</fullName>
    </submittedName>
</protein>
<accession>A0A8G2C7Y3</accession>
<proteinExistence type="predicted"/>
<organism evidence="1 2">
    <name type="scientific">Halodesulfovibrio aestuarii</name>
    <dbReference type="NCBI Taxonomy" id="126333"/>
    <lineage>
        <taxon>Bacteria</taxon>
        <taxon>Pseudomonadati</taxon>
        <taxon>Thermodesulfobacteriota</taxon>
        <taxon>Desulfovibrionia</taxon>
        <taxon>Desulfovibrionales</taxon>
        <taxon>Desulfovibrionaceae</taxon>
        <taxon>Halodesulfovibrio</taxon>
    </lineage>
</organism>
<dbReference type="AlphaFoldDB" id="A0A8G2C7Y3"/>
<dbReference type="EMBL" id="FQZR01000002">
    <property type="protein sequence ID" value="SHI72511.1"/>
    <property type="molecule type" value="Genomic_DNA"/>
</dbReference>
<dbReference type="RefSeq" id="WP_020001909.1">
    <property type="nucleotide sequence ID" value="NZ_CP192219.1"/>
</dbReference>
<evidence type="ECO:0000313" key="1">
    <source>
        <dbReference type="EMBL" id="SHI72511.1"/>
    </source>
</evidence>
<sequence>MKKNEYVMVEEWDAKNQSLTEAFQQYSQEIGLINTKYIISSHRAEDKNHIVIYGKCDSKQPEGTVHLFLSTAFTDDDAPPVLADLGKSGIEHVTLKEESAKKFHSDPLGVVQELQKNIISPITEEFIAFCKPLFKTVSLRYTKGGTHDLLLWSNDSIDEPTGCITFEESTPEWNFIWFEEDITPLNRDLNLAQKVILNGLKKRAQNRKKVISFLTRCAAECFYEESQGQFLGHKQKYPDNAYVFKNPKKEAAIFLNLAVGVLRRHGTKSTIRFKKDPKDFRELLKRVEEINTAAENLYKKQW</sequence>
<reference evidence="1 2" key="1">
    <citation type="submission" date="2016-11" db="EMBL/GenBank/DDBJ databases">
        <authorList>
            <person name="Varghese N."/>
            <person name="Submissions S."/>
        </authorList>
    </citation>
    <scope>NUCLEOTIDE SEQUENCE [LARGE SCALE GENOMIC DNA]</scope>
    <source>
        <strain evidence="1 2">DSM 17919</strain>
    </source>
</reference>
<dbReference type="Proteomes" id="UP000184001">
    <property type="component" value="Unassembled WGS sequence"/>
</dbReference>
<evidence type="ECO:0000313" key="2">
    <source>
        <dbReference type="Proteomes" id="UP000184001"/>
    </source>
</evidence>
<name>A0A8G2C7Y3_9BACT</name>